<dbReference type="Pfam" id="PF00082">
    <property type="entry name" value="Peptidase_S8"/>
    <property type="match status" value="1"/>
</dbReference>
<dbReference type="InterPro" id="IPR000209">
    <property type="entry name" value="Peptidase_S8/S53_dom"/>
</dbReference>
<dbReference type="RefSeq" id="WP_379658029.1">
    <property type="nucleotide sequence ID" value="NZ_JBHTIV010000009.1"/>
</dbReference>
<dbReference type="InterPro" id="IPR036852">
    <property type="entry name" value="Peptidase_S8/S53_dom_sf"/>
</dbReference>
<comment type="similarity">
    <text evidence="1 6">Belongs to the peptidase S8 family.</text>
</comment>
<comment type="caution">
    <text evidence="6">Lacks conserved residue(s) required for the propagation of feature annotation.</text>
</comment>
<proteinExistence type="inferred from homology"/>
<dbReference type="InterPro" id="IPR023828">
    <property type="entry name" value="Peptidase_S8_Ser-AS"/>
</dbReference>
<feature type="domain" description="Secretion system C-terminal sorting" evidence="9">
    <location>
        <begin position="541"/>
        <end position="614"/>
    </location>
</feature>
<dbReference type="PROSITE" id="PS51892">
    <property type="entry name" value="SUBTILASE"/>
    <property type="match status" value="1"/>
</dbReference>
<dbReference type="InterPro" id="IPR008979">
    <property type="entry name" value="Galactose-bd-like_sf"/>
</dbReference>
<dbReference type="PANTHER" id="PTHR43806:SF11">
    <property type="entry name" value="CEREVISIN-RELATED"/>
    <property type="match status" value="1"/>
</dbReference>
<evidence type="ECO:0000259" key="8">
    <source>
        <dbReference type="Pfam" id="PF00082"/>
    </source>
</evidence>
<keyword evidence="4" id="KW-0378">Hydrolase</keyword>
<keyword evidence="2" id="KW-0645">Protease</keyword>
<evidence type="ECO:0000256" key="4">
    <source>
        <dbReference type="ARBA" id="ARBA00022801"/>
    </source>
</evidence>
<dbReference type="PROSITE" id="PS00138">
    <property type="entry name" value="SUBTILASE_SER"/>
    <property type="match status" value="1"/>
</dbReference>
<evidence type="ECO:0000313" key="10">
    <source>
        <dbReference type="EMBL" id="MFD0932725.1"/>
    </source>
</evidence>
<name>A0ABW3GQD7_9FLAO</name>
<evidence type="ECO:0000256" key="7">
    <source>
        <dbReference type="SAM" id="SignalP"/>
    </source>
</evidence>
<keyword evidence="3 7" id="KW-0732">Signal</keyword>
<evidence type="ECO:0000313" key="11">
    <source>
        <dbReference type="Proteomes" id="UP001597049"/>
    </source>
</evidence>
<dbReference type="CDD" id="cd04842">
    <property type="entry name" value="Peptidases_S8_Kp43_protease"/>
    <property type="match status" value="1"/>
</dbReference>
<dbReference type="PANTHER" id="PTHR43806">
    <property type="entry name" value="PEPTIDASE S8"/>
    <property type="match status" value="1"/>
</dbReference>
<feature type="chain" id="PRO_5046125666" evidence="7">
    <location>
        <begin position="21"/>
        <end position="616"/>
    </location>
</feature>
<dbReference type="InterPro" id="IPR026444">
    <property type="entry name" value="Secre_tail"/>
</dbReference>
<evidence type="ECO:0000256" key="1">
    <source>
        <dbReference type="ARBA" id="ARBA00011073"/>
    </source>
</evidence>
<sequence length="616" mass="67168">MKQLITIIIFTLCCFFQVYAQNNTTNDVLTYEAERQNRVANYLEHNPKANSSQLRSLVDVINGKPIYAENHNINASEATRTNFLQLGGDLGLDLEGEGIDIGIWEVGGHPLLTHLEFRNNRGLSKISIGDDVEQASFHSSHVAGTLVAIGLNPSAKGMASKSNLLAFDNLSDVTEALVEARDNGLKFSNHSYGVPVDNLEGNEWYMGAYSNVARAWDAVLNINPYYLMVVSAGNDGNANYPGGLDSRLDKLTGNKNSKNNLVVANASNIVLDNDGNFQSGNINTSSSQGPTDDGRIKPDITGLGTQILSTSNTNNSAYGVETGTSMAAPNITGSATLLQELYFNLNNEYMLASTLKNLIFITADDAGDVGPDPLWGWGIMNSKKAAETILDNGTTSKIYEYELQNDENLTFNVSKDGAKELKIGVVWTDVRGEALENQLNNPRASLVNDIDLKVLGSDQTEYFPWKLDLANLSDGAIKGVNNVDNVEVVEIDDKNANTYQVEISHKGVLDGGKQMLSIIITGMTSTTLNSIDFKTENIAFWPNPVKNKLNITSAEFDLTKNTRISIYDMVGRKVIDKKDFSSTSNLSIDTSTLSKGIYILKLTDGAQSIQKRIIKE</sequence>
<accession>A0ABW3GQD7</accession>
<dbReference type="InterPro" id="IPR050131">
    <property type="entry name" value="Peptidase_S8_subtilisin-like"/>
</dbReference>
<keyword evidence="11" id="KW-1185">Reference proteome</keyword>
<evidence type="ECO:0000259" key="9">
    <source>
        <dbReference type="Pfam" id="PF18962"/>
    </source>
</evidence>
<feature type="domain" description="Peptidase S8/S53" evidence="8">
    <location>
        <begin position="129"/>
        <end position="378"/>
    </location>
</feature>
<feature type="signal peptide" evidence="7">
    <location>
        <begin position="1"/>
        <end position="20"/>
    </location>
</feature>
<dbReference type="InterPro" id="IPR034058">
    <property type="entry name" value="TagA/B/C/D_pept_dom"/>
</dbReference>
<evidence type="ECO:0000256" key="6">
    <source>
        <dbReference type="PROSITE-ProRule" id="PRU01240"/>
    </source>
</evidence>
<dbReference type="SUPFAM" id="SSF52743">
    <property type="entry name" value="Subtilisin-like"/>
    <property type="match status" value="1"/>
</dbReference>
<keyword evidence="5" id="KW-0720">Serine protease</keyword>
<dbReference type="Proteomes" id="UP001597049">
    <property type="component" value="Unassembled WGS sequence"/>
</dbReference>
<evidence type="ECO:0000256" key="5">
    <source>
        <dbReference type="ARBA" id="ARBA00022825"/>
    </source>
</evidence>
<dbReference type="PRINTS" id="PR00723">
    <property type="entry name" value="SUBTILISIN"/>
</dbReference>
<protein>
    <submittedName>
        <fullName evidence="10">S8 family serine peptidase</fullName>
    </submittedName>
</protein>
<gene>
    <name evidence="10" type="ORF">ACFQ0R_08990</name>
</gene>
<dbReference type="EMBL" id="JBHTIV010000009">
    <property type="protein sequence ID" value="MFD0932725.1"/>
    <property type="molecule type" value="Genomic_DNA"/>
</dbReference>
<dbReference type="SUPFAM" id="SSF49785">
    <property type="entry name" value="Galactose-binding domain-like"/>
    <property type="match status" value="1"/>
</dbReference>
<organism evidence="10 11">
    <name type="scientific">Psychroflexus salinarum</name>
    <dbReference type="NCBI Taxonomy" id="546024"/>
    <lineage>
        <taxon>Bacteria</taxon>
        <taxon>Pseudomonadati</taxon>
        <taxon>Bacteroidota</taxon>
        <taxon>Flavobacteriia</taxon>
        <taxon>Flavobacteriales</taxon>
        <taxon>Flavobacteriaceae</taxon>
        <taxon>Psychroflexus</taxon>
    </lineage>
</organism>
<evidence type="ECO:0000256" key="3">
    <source>
        <dbReference type="ARBA" id="ARBA00022729"/>
    </source>
</evidence>
<comment type="caution">
    <text evidence="10">The sequence shown here is derived from an EMBL/GenBank/DDBJ whole genome shotgun (WGS) entry which is preliminary data.</text>
</comment>
<reference evidence="11" key="1">
    <citation type="journal article" date="2019" name="Int. J. Syst. Evol. Microbiol.">
        <title>The Global Catalogue of Microorganisms (GCM) 10K type strain sequencing project: providing services to taxonomists for standard genome sequencing and annotation.</title>
        <authorList>
            <consortium name="The Broad Institute Genomics Platform"/>
            <consortium name="The Broad Institute Genome Sequencing Center for Infectious Disease"/>
            <person name="Wu L."/>
            <person name="Ma J."/>
        </authorList>
    </citation>
    <scope>NUCLEOTIDE SEQUENCE [LARGE SCALE GENOMIC DNA]</scope>
    <source>
        <strain evidence="11">CCUG 56752</strain>
    </source>
</reference>
<dbReference type="Gene3D" id="2.60.120.380">
    <property type="match status" value="1"/>
</dbReference>
<dbReference type="InterPro" id="IPR015500">
    <property type="entry name" value="Peptidase_S8_subtilisin-rel"/>
</dbReference>
<dbReference type="Pfam" id="PF18962">
    <property type="entry name" value="Por_Secre_tail"/>
    <property type="match status" value="1"/>
</dbReference>
<evidence type="ECO:0000256" key="2">
    <source>
        <dbReference type="ARBA" id="ARBA00022670"/>
    </source>
</evidence>
<dbReference type="Gene3D" id="3.40.50.200">
    <property type="entry name" value="Peptidase S8/S53 domain"/>
    <property type="match status" value="1"/>
</dbReference>
<dbReference type="NCBIfam" id="TIGR04183">
    <property type="entry name" value="Por_Secre_tail"/>
    <property type="match status" value="1"/>
</dbReference>